<feature type="transmembrane region" description="Helical" evidence="3">
    <location>
        <begin position="813"/>
        <end position="833"/>
    </location>
</feature>
<keyword evidence="3" id="KW-0472">Membrane</keyword>
<dbReference type="Pfam" id="PF01770">
    <property type="entry name" value="Folate_carrier"/>
    <property type="match status" value="1"/>
</dbReference>
<keyword evidence="4" id="KW-0732">Signal</keyword>
<gene>
    <name evidence="6" type="ORF">KFL_003990020</name>
</gene>
<dbReference type="Gene3D" id="2.60.120.430">
    <property type="entry name" value="Galactose-binding lectin"/>
    <property type="match status" value="2"/>
</dbReference>
<sequence length="1006" mass="108597">MASYLDKGTVRFILLAALFAFLLQARPPQQEVDPFERPVGWFPGASHPSNRSTRGLQEAFPQLVTSVGITCGEPAGTVYVASDGRTFVSDLNYLAPGTDTEQNIGDFSFTDGFEIQGAFDQGLYVRERFGPVVYNFPNLENGVYEITLYETEAWYTEPGKRIFAVYVDDTLSTASSVDLFLQSGGARMALDLTLQQSVFDNEMVISLQPLVDQPKINAIWLQKVGELGTVPAPETATPAPTEETVAEPLHYVSSIGINCGEPVDSEPYFDSDGRKFVSDEPYYMEGTGIGVMNFTEQTLDGTYTVQGTNDAPLYTLGRFGPIVYQMPPLEDGAYWITFYASEGYWTAPGQRVFNVSINGQPTEWSFVDLITRGGGPMNNANFGTFYSVKNHKMAIEFIPIIDWPYINAIWVQKVRELTPEELAPTPTETIAAPQATAAPVVTPEPELSTPAPEMENPTLAPELSTPAPELPTPAPEIPTDAPYFPTPEAELPTPEPELPTPEPEMPTPEPEMPTPEPELPTPAPEPPTPAPEVSTETPAAGEGTGSAVDQTPSAPMSEEGQNMPVSQWILKGLPISFYSTLVCTAVAGPIAELFGYKTVVSIGAFARVLIQLVLLFGMPLAAAQIQYGIGAAADVILVAFLFLHVAERHFQLATSVVVAASALGVVGAAAISQLMQFFMPDVLIQWLPLGSMLLAAFVASLLPQDPVRDEMDRTKGDRNNSARLPLRGFFGREGLLGEFVAVYKNLPVCILSFWWIFASAVNASLLNYAPDLLTEVSPDAFFNQYAINIVHILSAVGALIAIKLAAPVARNGGWAYFGGSLIIGVVAVGALLIESLGTAYISLILTAGIAQMLLCLVFAQSATLVPNGRFALLFGTNATLALLVQGGTQLALDRMGWHIGAHFFVLGLASICGALLFGLLWTLYRCSTGRVHLVDTDSLSGDYNLIGSSQPDARTALPIYEIQDESTWKTDDVDDIDDNDEGNVEMLGLVEGRPQVVKDEGSLSRI</sequence>
<dbReference type="Gene3D" id="1.20.1250.20">
    <property type="entry name" value="MFS general substrate transporter like domains"/>
    <property type="match status" value="1"/>
</dbReference>
<feature type="transmembrane region" description="Helical" evidence="3">
    <location>
        <begin position="627"/>
        <end position="645"/>
    </location>
</feature>
<feature type="compositionally biased region" description="Low complexity" evidence="2">
    <location>
        <begin position="429"/>
        <end position="446"/>
    </location>
</feature>
<accession>A0A1Y1IAU6</accession>
<keyword evidence="7" id="KW-1185">Reference proteome</keyword>
<evidence type="ECO:0000256" key="4">
    <source>
        <dbReference type="SAM" id="SignalP"/>
    </source>
</evidence>
<dbReference type="EMBL" id="DF237348">
    <property type="protein sequence ID" value="GAQ88085.1"/>
    <property type="molecule type" value="Genomic_DNA"/>
</dbReference>
<feature type="region of interest" description="Disordered" evidence="2">
    <location>
        <begin position="429"/>
        <end position="560"/>
    </location>
</feature>
<feature type="compositionally biased region" description="Low complexity" evidence="2">
    <location>
        <begin position="531"/>
        <end position="540"/>
    </location>
</feature>
<feature type="compositionally biased region" description="Polar residues" evidence="2">
    <location>
        <begin position="547"/>
        <end position="560"/>
    </location>
</feature>
<dbReference type="PANTHER" id="PTHR10686">
    <property type="entry name" value="FOLATE TRANSPORTER"/>
    <property type="match status" value="1"/>
</dbReference>
<keyword evidence="3" id="KW-0812">Transmembrane</keyword>
<name>A0A1Y1IAU6_KLENI</name>
<evidence type="ECO:0000256" key="2">
    <source>
        <dbReference type="SAM" id="MobiDB-lite"/>
    </source>
</evidence>
<dbReference type="InterPro" id="IPR036259">
    <property type="entry name" value="MFS_trans_sf"/>
</dbReference>
<dbReference type="InterPro" id="IPR002666">
    <property type="entry name" value="Folate_carrier"/>
</dbReference>
<feature type="signal peptide" evidence="4">
    <location>
        <begin position="1"/>
        <end position="25"/>
    </location>
</feature>
<feature type="transmembrane region" description="Helical" evidence="3">
    <location>
        <begin position="599"/>
        <end position="621"/>
    </location>
</feature>
<feature type="compositionally biased region" description="Pro residues" evidence="2">
    <location>
        <begin position="493"/>
        <end position="530"/>
    </location>
</feature>
<organism evidence="6 7">
    <name type="scientific">Klebsormidium nitens</name>
    <name type="common">Green alga</name>
    <name type="synonym">Ulothrix nitens</name>
    <dbReference type="NCBI Taxonomy" id="105231"/>
    <lineage>
        <taxon>Eukaryota</taxon>
        <taxon>Viridiplantae</taxon>
        <taxon>Streptophyta</taxon>
        <taxon>Klebsormidiophyceae</taxon>
        <taxon>Klebsormidiales</taxon>
        <taxon>Klebsormidiaceae</taxon>
        <taxon>Klebsormidium</taxon>
    </lineage>
</organism>
<feature type="transmembrane region" description="Helical" evidence="3">
    <location>
        <begin position="839"/>
        <end position="859"/>
    </location>
</feature>
<feature type="transmembrane region" description="Helical" evidence="3">
    <location>
        <begin position="871"/>
        <end position="891"/>
    </location>
</feature>
<comment type="similarity">
    <text evidence="1">Belongs to the reduced folate carrier (RFC) transporter (TC 2.A.48) family.</text>
</comment>
<evidence type="ECO:0000313" key="6">
    <source>
        <dbReference type="EMBL" id="GAQ88085.1"/>
    </source>
</evidence>
<feature type="transmembrane region" description="Helical" evidence="3">
    <location>
        <begin position="785"/>
        <end position="806"/>
    </location>
</feature>
<dbReference type="InterPro" id="IPR021720">
    <property type="entry name" value="Malectin_dom"/>
</dbReference>
<dbReference type="Pfam" id="PF11721">
    <property type="entry name" value="Malectin"/>
    <property type="match status" value="2"/>
</dbReference>
<dbReference type="GO" id="GO:0005886">
    <property type="term" value="C:plasma membrane"/>
    <property type="evidence" value="ECO:0000318"/>
    <property type="project" value="GO_Central"/>
</dbReference>
<evidence type="ECO:0000313" key="7">
    <source>
        <dbReference type="Proteomes" id="UP000054558"/>
    </source>
</evidence>
<keyword evidence="3" id="KW-1133">Transmembrane helix</keyword>
<feature type="transmembrane region" description="Helical" evidence="3">
    <location>
        <begin position="746"/>
        <end position="765"/>
    </location>
</feature>
<feature type="transmembrane region" description="Helical" evidence="3">
    <location>
        <begin position="568"/>
        <end position="587"/>
    </location>
</feature>
<dbReference type="CDD" id="cd06174">
    <property type="entry name" value="MFS"/>
    <property type="match status" value="1"/>
</dbReference>
<feature type="domain" description="Malectin" evidence="5">
    <location>
        <begin position="68"/>
        <end position="219"/>
    </location>
</feature>
<feature type="transmembrane region" description="Helical" evidence="3">
    <location>
        <begin position="683"/>
        <end position="703"/>
    </location>
</feature>
<feature type="domain" description="Malectin" evidence="5">
    <location>
        <begin position="255"/>
        <end position="398"/>
    </location>
</feature>
<dbReference type="AlphaFoldDB" id="A0A1Y1IAU6"/>
<feature type="transmembrane region" description="Helical" evidence="3">
    <location>
        <begin position="903"/>
        <end position="924"/>
    </location>
</feature>
<dbReference type="SUPFAM" id="SSF103473">
    <property type="entry name" value="MFS general substrate transporter"/>
    <property type="match status" value="1"/>
</dbReference>
<feature type="transmembrane region" description="Helical" evidence="3">
    <location>
        <begin position="652"/>
        <end position="671"/>
    </location>
</feature>
<feature type="chain" id="PRO_5012711161" evidence="4">
    <location>
        <begin position="26"/>
        <end position="1006"/>
    </location>
</feature>
<dbReference type="PRINTS" id="PR01217">
    <property type="entry name" value="PRICHEXTENSN"/>
</dbReference>
<reference evidence="6 7" key="1">
    <citation type="journal article" date="2014" name="Nat. Commun.">
        <title>Klebsormidium flaccidum genome reveals primary factors for plant terrestrial adaptation.</title>
        <authorList>
            <person name="Hori K."/>
            <person name="Maruyama F."/>
            <person name="Fujisawa T."/>
            <person name="Togashi T."/>
            <person name="Yamamoto N."/>
            <person name="Seo M."/>
            <person name="Sato S."/>
            <person name="Yamada T."/>
            <person name="Mori H."/>
            <person name="Tajima N."/>
            <person name="Moriyama T."/>
            <person name="Ikeuchi M."/>
            <person name="Watanabe M."/>
            <person name="Wada H."/>
            <person name="Kobayashi K."/>
            <person name="Saito M."/>
            <person name="Masuda T."/>
            <person name="Sasaki-Sekimoto Y."/>
            <person name="Mashiguchi K."/>
            <person name="Awai K."/>
            <person name="Shimojima M."/>
            <person name="Masuda S."/>
            <person name="Iwai M."/>
            <person name="Nobusawa T."/>
            <person name="Narise T."/>
            <person name="Kondo S."/>
            <person name="Saito H."/>
            <person name="Sato R."/>
            <person name="Murakawa M."/>
            <person name="Ihara Y."/>
            <person name="Oshima-Yamada Y."/>
            <person name="Ohtaka K."/>
            <person name="Satoh M."/>
            <person name="Sonobe K."/>
            <person name="Ishii M."/>
            <person name="Ohtani R."/>
            <person name="Kanamori-Sato M."/>
            <person name="Honoki R."/>
            <person name="Miyazaki D."/>
            <person name="Mochizuki H."/>
            <person name="Umetsu J."/>
            <person name="Higashi K."/>
            <person name="Shibata D."/>
            <person name="Kamiya Y."/>
            <person name="Sato N."/>
            <person name="Nakamura Y."/>
            <person name="Tabata S."/>
            <person name="Ida S."/>
            <person name="Kurokawa K."/>
            <person name="Ohta H."/>
        </authorList>
    </citation>
    <scope>NUCLEOTIDE SEQUENCE [LARGE SCALE GENOMIC DNA]</scope>
    <source>
        <strain evidence="6 7">NIES-2285</strain>
    </source>
</reference>
<protein>
    <submittedName>
        <fullName evidence="6">Major facilitator superfamily protein related folate carrier activity</fullName>
    </submittedName>
</protein>
<dbReference type="PANTHER" id="PTHR10686:SF18">
    <property type="entry name" value="IP11787P-RELATED"/>
    <property type="match status" value="1"/>
</dbReference>
<evidence type="ECO:0000259" key="5">
    <source>
        <dbReference type="Pfam" id="PF11721"/>
    </source>
</evidence>
<evidence type="ECO:0000256" key="3">
    <source>
        <dbReference type="SAM" id="Phobius"/>
    </source>
</evidence>
<proteinExistence type="inferred from homology"/>
<evidence type="ECO:0000256" key="1">
    <source>
        <dbReference type="ARBA" id="ARBA00005773"/>
    </source>
</evidence>
<dbReference type="GO" id="GO:0090482">
    <property type="term" value="F:vitamin transmembrane transporter activity"/>
    <property type="evidence" value="ECO:0007669"/>
    <property type="project" value="InterPro"/>
</dbReference>
<dbReference type="OrthoDB" id="10013439at2759"/>
<dbReference type="Proteomes" id="UP000054558">
    <property type="component" value="Unassembled WGS sequence"/>
</dbReference>